<dbReference type="Gene3D" id="1.10.3810.10">
    <property type="entry name" value="Biosynthetic peptidoglycan transglycosylase-like"/>
    <property type="match status" value="1"/>
</dbReference>
<keyword evidence="5" id="KW-0328">Glycosyltransferase</keyword>
<dbReference type="AlphaFoldDB" id="A0A3A1UQ48"/>
<evidence type="ECO:0000256" key="5">
    <source>
        <dbReference type="ARBA" id="ARBA00022676"/>
    </source>
</evidence>
<comment type="caution">
    <text evidence="15">The sequence shown here is derived from an EMBL/GenBank/DDBJ whole genome shotgun (WGS) entry which is preliminary data.</text>
</comment>
<dbReference type="SUPFAM" id="SSF53955">
    <property type="entry name" value="Lysozyme-like"/>
    <property type="match status" value="1"/>
</dbReference>
<protein>
    <submittedName>
        <fullName evidence="15">Penicillin-binding protein</fullName>
    </submittedName>
</protein>
<keyword evidence="8" id="KW-0133">Cell shape</keyword>
<keyword evidence="4" id="KW-0645">Protease</keyword>
<evidence type="ECO:0000259" key="14">
    <source>
        <dbReference type="Pfam" id="PF00912"/>
    </source>
</evidence>
<keyword evidence="11" id="KW-0961">Cell wall biogenesis/degradation</keyword>
<evidence type="ECO:0000313" key="16">
    <source>
        <dbReference type="Proteomes" id="UP000266482"/>
    </source>
</evidence>
<gene>
    <name evidence="15" type="ORF">D3P08_24460</name>
</gene>
<evidence type="ECO:0000256" key="4">
    <source>
        <dbReference type="ARBA" id="ARBA00022670"/>
    </source>
</evidence>
<evidence type="ECO:0000313" key="15">
    <source>
        <dbReference type="EMBL" id="RIX48656.1"/>
    </source>
</evidence>
<evidence type="ECO:0000256" key="6">
    <source>
        <dbReference type="ARBA" id="ARBA00022679"/>
    </source>
</evidence>
<dbReference type="EMBL" id="QXQA01000021">
    <property type="protein sequence ID" value="RIX48656.1"/>
    <property type="molecule type" value="Genomic_DNA"/>
</dbReference>
<dbReference type="Pfam" id="PF00912">
    <property type="entry name" value="Transgly"/>
    <property type="match status" value="1"/>
</dbReference>
<dbReference type="PANTHER" id="PTHR32282">
    <property type="entry name" value="BINDING PROTEIN TRANSPEPTIDASE, PUTATIVE-RELATED"/>
    <property type="match status" value="1"/>
</dbReference>
<evidence type="ECO:0000256" key="12">
    <source>
        <dbReference type="ARBA" id="ARBA00034000"/>
    </source>
</evidence>
<organism evidence="15 16">
    <name type="scientific">Paenibacillus nanensis</name>
    <dbReference type="NCBI Taxonomy" id="393251"/>
    <lineage>
        <taxon>Bacteria</taxon>
        <taxon>Bacillati</taxon>
        <taxon>Bacillota</taxon>
        <taxon>Bacilli</taxon>
        <taxon>Bacillales</taxon>
        <taxon>Paenibacillaceae</taxon>
        <taxon>Paenibacillus</taxon>
    </lineage>
</organism>
<keyword evidence="3" id="KW-0121">Carboxypeptidase</keyword>
<sequence>MGGGAYMLHAIRLKRLVMAAMMLTVLSLTAWLGMSAAGDVLTDDREITAILDEGGYIPIQEMPDYIWQAFLAVEDHRFMSHPGIDILSLGRALAADLKAGGMVQGGSTITMQLARNLFLSHDKTIARKLKESAIALHIERNYSKEQILSLYLNQIYFAHGTYGIEQAAQLYFGKTVRAGSKDQETISLSEAGILAAMPKAPERYSPLKNKELAMERQQLVLNRMEELGFISNEEKRLALSTEVTVVQADRHA</sequence>
<evidence type="ECO:0000256" key="1">
    <source>
        <dbReference type="ARBA" id="ARBA00007090"/>
    </source>
</evidence>
<evidence type="ECO:0000256" key="13">
    <source>
        <dbReference type="ARBA" id="ARBA00049902"/>
    </source>
</evidence>
<keyword evidence="6" id="KW-0808">Transferase</keyword>
<evidence type="ECO:0000256" key="3">
    <source>
        <dbReference type="ARBA" id="ARBA00022645"/>
    </source>
</evidence>
<dbReference type="GO" id="GO:0071555">
    <property type="term" value="P:cell wall organization"/>
    <property type="evidence" value="ECO:0007669"/>
    <property type="project" value="UniProtKB-KW"/>
</dbReference>
<proteinExistence type="inferred from homology"/>
<accession>A0A3A1UQ48</accession>
<dbReference type="GO" id="GO:0006508">
    <property type="term" value="P:proteolysis"/>
    <property type="evidence" value="ECO:0007669"/>
    <property type="project" value="UniProtKB-KW"/>
</dbReference>
<dbReference type="PANTHER" id="PTHR32282:SF33">
    <property type="entry name" value="PEPTIDOGLYCAN GLYCOSYLTRANSFERASE"/>
    <property type="match status" value="1"/>
</dbReference>
<evidence type="ECO:0000256" key="8">
    <source>
        <dbReference type="ARBA" id="ARBA00022960"/>
    </source>
</evidence>
<dbReference type="FunFam" id="1.10.3810.10:FF:000001">
    <property type="entry name" value="Penicillin-binding protein 1A"/>
    <property type="match status" value="1"/>
</dbReference>
<comment type="similarity">
    <text evidence="2">In the N-terminal section; belongs to the glycosyltransferase 51 family.</text>
</comment>
<dbReference type="InterPro" id="IPR023346">
    <property type="entry name" value="Lysozyme-like_dom_sf"/>
</dbReference>
<dbReference type="GO" id="GO:0009252">
    <property type="term" value="P:peptidoglycan biosynthetic process"/>
    <property type="evidence" value="ECO:0007669"/>
    <property type="project" value="UniProtKB-KW"/>
</dbReference>
<evidence type="ECO:0000256" key="7">
    <source>
        <dbReference type="ARBA" id="ARBA00022801"/>
    </source>
</evidence>
<reference evidence="15 16" key="1">
    <citation type="submission" date="2018-09" db="EMBL/GenBank/DDBJ databases">
        <title>Paenibacillus aracenensis nov. sp. isolated from a cave in southern Spain.</title>
        <authorList>
            <person name="Jurado V."/>
            <person name="Gutierrez-Patricio S."/>
            <person name="Gonzalez-Pimentel J.L."/>
            <person name="Miller A.Z."/>
            <person name="Laiz L."/>
            <person name="Saiz-Jimenez C."/>
        </authorList>
    </citation>
    <scope>NUCLEOTIDE SEQUENCE [LARGE SCALE GENOMIC DNA]</scope>
    <source>
        <strain evidence="15 16">DSM 22867</strain>
    </source>
</reference>
<evidence type="ECO:0000256" key="11">
    <source>
        <dbReference type="ARBA" id="ARBA00023316"/>
    </source>
</evidence>
<evidence type="ECO:0000256" key="9">
    <source>
        <dbReference type="ARBA" id="ARBA00022984"/>
    </source>
</evidence>
<dbReference type="GO" id="GO:0008360">
    <property type="term" value="P:regulation of cell shape"/>
    <property type="evidence" value="ECO:0007669"/>
    <property type="project" value="UniProtKB-KW"/>
</dbReference>
<dbReference type="InterPro" id="IPR050396">
    <property type="entry name" value="Glycosyltr_51/Transpeptidase"/>
</dbReference>
<keyword evidence="7" id="KW-0378">Hydrolase</keyword>
<dbReference type="GO" id="GO:0008955">
    <property type="term" value="F:peptidoglycan glycosyltransferase activity"/>
    <property type="evidence" value="ECO:0007669"/>
    <property type="project" value="UniProtKB-EC"/>
</dbReference>
<evidence type="ECO:0000256" key="10">
    <source>
        <dbReference type="ARBA" id="ARBA00023268"/>
    </source>
</evidence>
<comment type="catalytic activity">
    <reaction evidence="12">
        <text>Preferential cleavage: (Ac)2-L-Lys-D-Ala-|-D-Ala. Also transpeptidation of peptidyl-alanyl moieties that are N-acyl substituents of D-alanine.</text>
        <dbReference type="EC" id="3.4.16.4"/>
    </reaction>
</comment>
<dbReference type="InterPro" id="IPR036950">
    <property type="entry name" value="PBP_transglycosylase"/>
</dbReference>
<dbReference type="Proteomes" id="UP000266482">
    <property type="component" value="Unassembled WGS sequence"/>
</dbReference>
<comment type="similarity">
    <text evidence="1">In the C-terminal section; belongs to the transpeptidase family.</text>
</comment>
<keyword evidence="9" id="KW-0573">Peptidoglycan synthesis</keyword>
<keyword evidence="10" id="KW-0511">Multifunctional enzyme</keyword>
<evidence type="ECO:0000256" key="2">
    <source>
        <dbReference type="ARBA" id="ARBA00007739"/>
    </source>
</evidence>
<name>A0A3A1UQ48_9BACL</name>
<keyword evidence="16" id="KW-1185">Reference proteome</keyword>
<dbReference type="InterPro" id="IPR001264">
    <property type="entry name" value="Glyco_trans_51"/>
</dbReference>
<dbReference type="GO" id="GO:0009002">
    <property type="term" value="F:serine-type D-Ala-D-Ala carboxypeptidase activity"/>
    <property type="evidence" value="ECO:0007669"/>
    <property type="project" value="UniProtKB-EC"/>
</dbReference>
<feature type="domain" description="Glycosyl transferase family 51" evidence="14">
    <location>
        <begin position="55"/>
        <end position="225"/>
    </location>
</feature>
<comment type="catalytic activity">
    <reaction evidence="13">
        <text>[GlcNAc-(1-&gt;4)-Mur2Ac(oyl-L-Ala-gamma-D-Glu-L-Lys-D-Ala-D-Ala)](n)-di-trans,octa-cis-undecaprenyl diphosphate + beta-D-GlcNAc-(1-&gt;4)-Mur2Ac(oyl-L-Ala-gamma-D-Glu-L-Lys-D-Ala-D-Ala)-di-trans,octa-cis-undecaprenyl diphosphate = [GlcNAc-(1-&gt;4)-Mur2Ac(oyl-L-Ala-gamma-D-Glu-L-Lys-D-Ala-D-Ala)](n+1)-di-trans,octa-cis-undecaprenyl diphosphate + di-trans,octa-cis-undecaprenyl diphosphate + H(+)</text>
        <dbReference type="Rhea" id="RHEA:23708"/>
        <dbReference type="Rhea" id="RHEA-COMP:9602"/>
        <dbReference type="Rhea" id="RHEA-COMP:9603"/>
        <dbReference type="ChEBI" id="CHEBI:15378"/>
        <dbReference type="ChEBI" id="CHEBI:58405"/>
        <dbReference type="ChEBI" id="CHEBI:60033"/>
        <dbReference type="ChEBI" id="CHEBI:78435"/>
        <dbReference type="EC" id="2.4.99.28"/>
    </reaction>
</comment>